<dbReference type="InterPro" id="IPR011989">
    <property type="entry name" value="ARM-like"/>
</dbReference>
<proteinExistence type="predicted"/>
<protein>
    <submittedName>
        <fullName evidence="2">Cytochrome P450</fullName>
    </submittedName>
</protein>
<comment type="caution">
    <text evidence="2">The sequence shown here is derived from an EMBL/GenBank/DDBJ whole genome shotgun (WGS) entry which is preliminary data.</text>
</comment>
<gene>
    <name evidence="2" type="ORF">F3Y22_tig00002793pilonHSYRG00010</name>
</gene>
<feature type="domain" description="ARM repeat N-terminal plant" evidence="1">
    <location>
        <begin position="25"/>
        <end position="267"/>
    </location>
</feature>
<dbReference type="Proteomes" id="UP000436088">
    <property type="component" value="Unassembled WGS sequence"/>
</dbReference>
<reference evidence="2" key="1">
    <citation type="submission" date="2019-09" db="EMBL/GenBank/DDBJ databases">
        <title>Draft genome information of white flower Hibiscus syriacus.</title>
        <authorList>
            <person name="Kim Y.-M."/>
        </authorList>
    </citation>
    <scope>NUCLEOTIDE SEQUENCE [LARGE SCALE GENOMIC DNA]</scope>
    <source>
        <strain evidence="2">YM2019G1</strain>
    </source>
</reference>
<dbReference type="InterPro" id="IPR058868">
    <property type="entry name" value="ARM_7"/>
</dbReference>
<evidence type="ECO:0000313" key="3">
    <source>
        <dbReference type="Proteomes" id="UP000436088"/>
    </source>
</evidence>
<keyword evidence="3" id="KW-1185">Reference proteome</keyword>
<sequence>MDSLKKKGIINIPKARDVNSMVMDQICRNPSCFFCIMKERDPSLRRAGLAACFKEMPPIGDDDQHVLVLSGLWNIAMAQPDDPEFPSLGIFDCMASFLDKGINDRNWLLRDQNIYIPYYAAHVIGSYTMNKVEFAEKAVLEGVIPPLMELLRGNMSWVEQRVAVRALGHLASYERTFEAVAAYEEEVVRLTMHLASTCLDEVYVKFVGVKRKSKRPKYHCDLLTRGVGGSEMENRKAEEWASQLQCWSLYLLNCFACKEKSLNLICKPEFLADLCGMWGGLVNHSSPAGVGLIRILCYSKRGRQNISESKESLMDCIVFINGSINSDTNKRVKIPYYAASMISKQMDATWLFANARSKATIDHHAKLVHESEDDYEMSSNEDHQKECDEMMSMMMMEKKSIASGLSCIIEEPLIVRERRSRRRNKAVKAMTLSISKWGGPLDHVVEKMFTNERGKQYQAKRREKPTWLPLPLLLSAVCRRFHGVNEDAIAKSDI</sequence>
<evidence type="ECO:0000313" key="2">
    <source>
        <dbReference type="EMBL" id="KAE8731571.1"/>
    </source>
</evidence>
<dbReference type="EMBL" id="VEPZ02000193">
    <property type="protein sequence ID" value="KAE8731571.1"/>
    <property type="molecule type" value="Genomic_DNA"/>
</dbReference>
<dbReference type="AlphaFoldDB" id="A0A6A3CWI2"/>
<name>A0A6A3CWI2_HIBSY</name>
<dbReference type="Pfam" id="PF26524">
    <property type="entry name" value="ARM_7"/>
    <property type="match status" value="1"/>
</dbReference>
<dbReference type="InterPro" id="IPR016024">
    <property type="entry name" value="ARM-type_fold"/>
</dbReference>
<dbReference type="PANTHER" id="PTHR46578:SF1">
    <property type="entry name" value="ARM-REPEAT_TETRATRICOPEPTIDE REPEAT (TPR)-LIKE PROTEIN"/>
    <property type="match status" value="1"/>
</dbReference>
<accession>A0A6A3CWI2</accession>
<dbReference type="Gene3D" id="1.25.10.10">
    <property type="entry name" value="Leucine-rich Repeat Variant"/>
    <property type="match status" value="1"/>
</dbReference>
<dbReference type="SUPFAM" id="SSF48371">
    <property type="entry name" value="ARM repeat"/>
    <property type="match status" value="1"/>
</dbReference>
<evidence type="ECO:0000259" key="1">
    <source>
        <dbReference type="Pfam" id="PF26524"/>
    </source>
</evidence>
<dbReference type="PANTHER" id="PTHR46578">
    <property type="entry name" value="ARM-REPEAT/TETRATRICOPEPTIDE REPEAT (TPR)-LIKE PROTEIN"/>
    <property type="match status" value="1"/>
</dbReference>
<organism evidence="2 3">
    <name type="scientific">Hibiscus syriacus</name>
    <name type="common">Rose of Sharon</name>
    <dbReference type="NCBI Taxonomy" id="106335"/>
    <lineage>
        <taxon>Eukaryota</taxon>
        <taxon>Viridiplantae</taxon>
        <taxon>Streptophyta</taxon>
        <taxon>Embryophyta</taxon>
        <taxon>Tracheophyta</taxon>
        <taxon>Spermatophyta</taxon>
        <taxon>Magnoliopsida</taxon>
        <taxon>eudicotyledons</taxon>
        <taxon>Gunneridae</taxon>
        <taxon>Pentapetalae</taxon>
        <taxon>rosids</taxon>
        <taxon>malvids</taxon>
        <taxon>Malvales</taxon>
        <taxon>Malvaceae</taxon>
        <taxon>Malvoideae</taxon>
        <taxon>Hibiscus</taxon>
    </lineage>
</organism>